<evidence type="ECO:0000313" key="3">
    <source>
        <dbReference type="Proteomes" id="UP000072421"/>
    </source>
</evidence>
<dbReference type="AlphaFoldDB" id="A0A127P5U8"/>
<dbReference type="EMBL" id="CP013232">
    <property type="protein sequence ID" value="AMO93196.1"/>
    <property type="molecule type" value="Genomic_DNA"/>
</dbReference>
<dbReference type="InterPro" id="IPR027417">
    <property type="entry name" value="P-loop_NTPase"/>
</dbReference>
<name>A0A127P5U8_9BURK</name>
<gene>
    <name evidence="2" type="ORF">CFter6_0465</name>
</gene>
<accession>A0A127P5U8</accession>
<evidence type="ECO:0000259" key="1">
    <source>
        <dbReference type="Pfam" id="PF13401"/>
    </source>
</evidence>
<dbReference type="PATRIC" id="fig|158899.10.peg.467"/>
<reference evidence="2 3" key="1">
    <citation type="submission" date="2015-11" db="EMBL/GenBank/DDBJ databases">
        <title>Exploring the genomic traits of fungus-feeding bacterial genus Collimonas.</title>
        <authorList>
            <person name="Song C."/>
            <person name="Schmidt R."/>
            <person name="de Jager V."/>
            <person name="Krzyzanowska D."/>
            <person name="Jongedijk E."/>
            <person name="Cankar K."/>
            <person name="Beekwilder J."/>
            <person name="van Veen A."/>
            <person name="de Boer W."/>
            <person name="van Veen J.A."/>
            <person name="Garbeva P."/>
        </authorList>
    </citation>
    <scope>NUCLEOTIDE SEQUENCE [LARGE SCALE GENOMIC DNA]</scope>
    <source>
        <strain evidence="2 3">Ter6</strain>
    </source>
</reference>
<proteinExistence type="predicted"/>
<dbReference type="Pfam" id="PF13401">
    <property type="entry name" value="AAA_22"/>
    <property type="match status" value="1"/>
</dbReference>
<protein>
    <submittedName>
        <fullName evidence="2">AAA domain protein</fullName>
    </submittedName>
</protein>
<dbReference type="SUPFAM" id="SSF52540">
    <property type="entry name" value="P-loop containing nucleoside triphosphate hydrolases"/>
    <property type="match status" value="1"/>
</dbReference>
<dbReference type="RefSeq" id="WP_236904493.1">
    <property type="nucleotide sequence ID" value="NZ_CP013232.1"/>
</dbReference>
<evidence type="ECO:0000313" key="2">
    <source>
        <dbReference type="EMBL" id="AMO93196.1"/>
    </source>
</evidence>
<sequence>MAMSIHDPYKGNILVQGLGPILSREEALIALLHLPPFPGDMKGVPVQIRLHYLMSLRDLHIPFLETAQLQTTMDLMTRQGYRYRDPMFAETWRMMGGEVGTRKPIRAPASAAVVVGYSGTGKTEAVLRGLNTNPQQVIFHENFPHMTRGLSQVVWLSTDVPASGRTADLASNLMMAWDHVVRGERFAHSLAKNRRNGAQMLDEWCQVASSHFLGILHLDEVQNFFKIQSLERRRKQKENDTGPELSIVEDACLKGILNLTNNWQIPLVLSGTPDGVGALTKRMSTTQRLVTAGYHPLTYFVDAKDPRFCEVFFPKLCKYQYVTKKLPVSDKFGEKIIELTGGIPRIMIALWIAAHRVAFERSTDDLIVEDFIKASDTYLAPVGPAVAALRSNDPKRMARYEDVMLRDDGFWATFWTPVH</sequence>
<dbReference type="Proteomes" id="UP000072421">
    <property type="component" value="Chromosome"/>
</dbReference>
<dbReference type="InterPro" id="IPR049945">
    <property type="entry name" value="AAA_22"/>
</dbReference>
<feature type="domain" description="ORC1/DEAH AAA+ ATPase" evidence="1">
    <location>
        <begin position="109"/>
        <end position="274"/>
    </location>
</feature>
<dbReference type="GO" id="GO:0016887">
    <property type="term" value="F:ATP hydrolysis activity"/>
    <property type="evidence" value="ECO:0007669"/>
    <property type="project" value="InterPro"/>
</dbReference>
<organism evidence="2">
    <name type="scientific">Collimonas fungivorans</name>
    <dbReference type="NCBI Taxonomy" id="158899"/>
    <lineage>
        <taxon>Bacteria</taxon>
        <taxon>Pseudomonadati</taxon>
        <taxon>Pseudomonadota</taxon>
        <taxon>Betaproteobacteria</taxon>
        <taxon>Burkholderiales</taxon>
        <taxon>Oxalobacteraceae</taxon>
        <taxon>Collimonas</taxon>
    </lineage>
</organism>